<comment type="similarity">
    <text evidence="9">Belongs to the TrpF family.</text>
</comment>
<sequence length="237" mass="24395">MTPSRADPGPSRRRERADGGRATVHRVYVKICGLREPGHVTAAVEAGADAIGFVLTKSSRRVTPARARELASAVPEHVLTVAVFAGEPSGEVRAAALEAGVRGIQLHGDHPHEDFTALKDLGLTLVRAGAAGTDLRCGAFDEDLLIVDAPRPGSGEPWDWSAVRGRPQGRWMLAGGLDPSNVAGAIAAARPWGVDVSSGVELAPGVKDAGLIADFVTAARGAAGTAVGEGEGRATPR</sequence>
<name>A0ABP6L9Y2_9ACTN</name>
<evidence type="ECO:0000256" key="1">
    <source>
        <dbReference type="ARBA" id="ARBA00001164"/>
    </source>
</evidence>
<gene>
    <name evidence="9" type="primary">trpF</name>
    <name evidence="12" type="ORF">GCM10017559_74780</name>
</gene>
<keyword evidence="13" id="KW-1185">Reference proteome</keyword>
<dbReference type="Pfam" id="PF00697">
    <property type="entry name" value="PRAI"/>
    <property type="match status" value="1"/>
</dbReference>
<evidence type="ECO:0000256" key="10">
    <source>
        <dbReference type="SAM" id="MobiDB-lite"/>
    </source>
</evidence>
<dbReference type="SUPFAM" id="SSF51366">
    <property type="entry name" value="Ribulose-phoshate binding barrel"/>
    <property type="match status" value="1"/>
</dbReference>
<dbReference type="EC" id="5.3.1.24" evidence="3 9"/>
<proteinExistence type="inferred from homology"/>
<evidence type="ECO:0000256" key="8">
    <source>
        <dbReference type="ARBA" id="ARBA00023235"/>
    </source>
</evidence>
<dbReference type="Proteomes" id="UP001499930">
    <property type="component" value="Unassembled WGS sequence"/>
</dbReference>
<dbReference type="Gene3D" id="3.20.20.70">
    <property type="entry name" value="Aldolase class I"/>
    <property type="match status" value="1"/>
</dbReference>
<comment type="catalytic activity">
    <reaction evidence="1 9">
        <text>N-(5-phospho-beta-D-ribosyl)anthranilate = 1-(2-carboxyphenylamino)-1-deoxy-D-ribulose 5-phosphate</text>
        <dbReference type="Rhea" id="RHEA:21540"/>
        <dbReference type="ChEBI" id="CHEBI:18277"/>
        <dbReference type="ChEBI" id="CHEBI:58613"/>
        <dbReference type="EC" id="5.3.1.24"/>
    </reaction>
</comment>
<evidence type="ECO:0000256" key="3">
    <source>
        <dbReference type="ARBA" id="ARBA00012572"/>
    </source>
</evidence>
<dbReference type="InterPro" id="IPR011060">
    <property type="entry name" value="RibuloseP-bd_barrel"/>
</dbReference>
<evidence type="ECO:0000313" key="12">
    <source>
        <dbReference type="EMBL" id="GAA3036135.1"/>
    </source>
</evidence>
<keyword evidence="6 9" id="KW-0822">Tryptophan biosynthesis</keyword>
<accession>A0ABP6L9Y2</accession>
<dbReference type="InterPro" id="IPR044643">
    <property type="entry name" value="TrpF_fam"/>
</dbReference>
<evidence type="ECO:0000256" key="6">
    <source>
        <dbReference type="ARBA" id="ARBA00022822"/>
    </source>
</evidence>
<comment type="caution">
    <text evidence="12">The sequence shown here is derived from an EMBL/GenBank/DDBJ whole genome shotgun (WGS) entry which is preliminary data.</text>
</comment>
<dbReference type="InterPro" id="IPR013785">
    <property type="entry name" value="Aldolase_TIM"/>
</dbReference>
<organism evidence="12 13">
    <name type="scientific">Streptosporangium longisporum</name>
    <dbReference type="NCBI Taxonomy" id="46187"/>
    <lineage>
        <taxon>Bacteria</taxon>
        <taxon>Bacillati</taxon>
        <taxon>Actinomycetota</taxon>
        <taxon>Actinomycetes</taxon>
        <taxon>Streptosporangiales</taxon>
        <taxon>Streptosporangiaceae</taxon>
        <taxon>Streptosporangium</taxon>
    </lineage>
</organism>
<dbReference type="CDD" id="cd00405">
    <property type="entry name" value="PRAI"/>
    <property type="match status" value="1"/>
</dbReference>
<evidence type="ECO:0000259" key="11">
    <source>
        <dbReference type="Pfam" id="PF00697"/>
    </source>
</evidence>
<evidence type="ECO:0000256" key="4">
    <source>
        <dbReference type="ARBA" id="ARBA00022272"/>
    </source>
</evidence>
<feature type="compositionally biased region" description="Basic and acidic residues" evidence="10">
    <location>
        <begin position="10"/>
        <end position="19"/>
    </location>
</feature>
<keyword evidence="5 9" id="KW-0028">Amino-acid biosynthesis</keyword>
<reference evidence="13" key="1">
    <citation type="journal article" date="2019" name="Int. J. Syst. Evol. Microbiol.">
        <title>The Global Catalogue of Microorganisms (GCM) 10K type strain sequencing project: providing services to taxonomists for standard genome sequencing and annotation.</title>
        <authorList>
            <consortium name="The Broad Institute Genomics Platform"/>
            <consortium name="The Broad Institute Genome Sequencing Center for Infectious Disease"/>
            <person name="Wu L."/>
            <person name="Ma J."/>
        </authorList>
    </citation>
    <scope>NUCLEOTIDE SEQUENCE [LARGE SCALE GENOMIC DNA]</scope>
    <source>
        <strain evidence="13">JCM 3106</strain>
    </source>
</reference>
<dbReference type="InterPro" id="IPR001240">
    <property type="entry name" value="PRAI_dom"/>
</dbReference>
<dbReference type="PANTHER" id="PTHR42894">
    <property type="entry name" value="N-(5'-PHOSPHORIBOSYL)ANTHRANILATE ISOMERASE"/>
    <property type="match status" value="1"/>
</dbReference>
<evidence type="ECO:0000256" key="5">
    <source>
        <dbReference type="ARBA" id="ARBA00022605"/>
    </source>
</evidence>
<feature type="domain" description="N-(5'phosphoribosyl) anthranilate isomerase (PRAI)" evidence="11">
    <location>
        <begin position="29"/>
        <end position="217"/>
    </location>
</feature>
<dbReference type="PANTHER" id="PTHR42894:SF1">
    <property type="entry name" value="N-(5'-PHOSPHORIBOSYL)ANTHRANILATE ISOMERASE"/>
    <property type="match status" value="1"/>
</dbReference>
<dbReference type="HAMAP" id="MF_00135">
    <property type="entry name" value="PRAI"/>
    <property type="match status" value="1"/>
</dbReference>
<dbReference type="EMBL" id="BAAAWD010000024">
    <property type="protein sequence ID" value="GAA3036135.1"/>
    <property type="molecule type" value="Genomic_DNA"/>
</dbReference>
<evidence type="ECO:0000313" key="13">
    <source>
        <dbReference type="Proteomes" id="UP001499930"/>
    </source>
</evidence>
<keyword evidence="8 9" id="KW-0413">Isomerase</keyword>
<keyword evidence="7 9" id="KW-0057">Aromatic amino acid biosynthesis</keyword>
<protein>
    <recommendedName>
        <fullName evidence="4 9">N-(5'-phosphoribosyl)anthranilate isomerase</fullName>
        <shortName evidence="9">PRAI</shortName>
        <ecNumber evidence="3 9">5.3.1.24</ecNumber>
    </recommendedName>
</protein>
<evidence type="ECO:0000256" key="2">
    <source>
        <dbReference type="ARBA" id="ARBA00004664"/>
    </source>
</evidence>
<feature type="region of interest" description="Disordered" evidence="10">
    <location>
        <begin position="1"/>
        <end position="21"/>
    </location>
</feature>
<evidence type="ECO:0000256" key="7">
    <source>
        <dbReference type="ARBA" id="ARBA00023141"/>
    </source>
</evidence>
<dbReference type="GO" id="GO:0016853">
    <property type="term" value="F:isomerase activity"/>
    <property type="evidence" value="ECO:0007669"/>
    <property type="project" value="UniProtKB-KW"/>
</dbReference>
<evidence type="ECO:0000256" key="9">
    <source>
        <dbReference type="HAMAP-Rule" id="MF_00135"/>
    </source>
</evidence>
<comment type="pathway">
    <text evidence="2 9">Amino-acid biosynthesis; L-tryptophan biosynthesis; L-tryptophan from chorismate: step 3/5.</text>
</comment>